<reference evidence="4 5" key="1">
    <citation type="submission" date="2019-04" db="EMBL/GenBank/DDBJ databases">
        <title>Microbes associate with the intestines of laboratory mice.</title>
        <authorList>
            <person name="Navarre W."/>
            <person name="Wong E."/>
            <person name="Huang K."/>
            <person name="Tropini C."/>
            <person name="Ng K."/>
            <person name="Yu B."/>
        </authorList>
    </citation>
    <scope>NUCLEOTIDE SEQUENCE [LARGE SCALE GENOMIC DNA]</scope>
    <source>
        <strain evidence="4 5">NM50_B9-20</strain>
    </source>
</reference>
<feature type="transmembrane region" description="Helical" evidence="3">
    <location>
        <begin position="43"/>
        <end position="68"/>
    </location>
</feature>
<organism evidence="4 5">
    <name type="scientific">Clostridium sartagoforme</name>
    <dbReference type="NCBI Taxonomy" id="84031"/>
    <lineage>
        <taxon>Bacteria</taxon>
        <taxon>Bacillati</taxon>
        <taxon>Bacillota</taxon>
        <taxon>Clostridia</taxon>
        <taxon>Eubacteriales</taxon>
        <taxon>Clostridiaceae</taxon>
        <taxon>Clostridium</taxon>
    </lineage>
</organism>
<evidence type="ECO:0000256" key="3">
    <source>
        <dbReference type="SAM" id="Phobius"/>
    </source>
</evidence>
<feature type="transmembrane region" description="Helical" evidence="3">
    <location>
        <begin position="105"/>
        <end position="131"/>
    </location>
</feature>
<dbReference type="PANTHER" id="PTHR37815:SF3">
    <property type="entry name" value="UPF0397 PROTEIN SPR0429"/>
    <property type="match status" value="1"/>
</dbReference>
<dbReference type="Proteomes" id="UP000306888">
    <property type="component" value="Unassembled WGS sequence"/>
</dbReference>
<keyword evidence="5" id="KW-1185">Reference proteome</keyword>
<dbReference type="InterPro" id="IPR009825">
    <property type="entry name" value="ECF_substrate-spec-like"/>
</dbReference>
<proteinExistence type="predicted"/>
<dbReference type="Pfam" id="PF07155">
    <property type="entry name" value="ECF-ribofla_trS"/>
    <property type="match status" value="1"/>
</dbReference>
<dbReference type="EMBL" id="SRYR01000001">
    <property type="protein sequence ID" value="TGY44512.1"/>
    <property type="molecule type" value="Genomic_DNA"/>
</dbReference>
<comment type="caution">
    <text evidence="4">The sequence shown here is derived from an EMBL/GenBank/DDBJ whole genome shotgun (WGS) entry which is preliminary data.</text>
</comment>
<evidence type="ECO:0000256" key="1">
    <source>
        <dbReference type="ARBA" id="ARBA00022692"/>
    </source>
</evidence>
<feature type="transmembrane region" description="Helical" evidence="3">
    <location>
        <begin position="12"/>
        <end position="31"/>
    </location>
</feature>
<evidence type="ECO:0000313" key="5">
    <source>
        <dbReference type="Proteomes" id="UP000306888"/>
    </source>
</evidence>
<sequence length="172" mass="18356">MNTSNRTRNIVLTALFSALICVSIIFFHIPTGFNGGYIHLGDAFIYLTAVILPTPYAMIAAGIGGALSDGLTGGVLWILPTMIIKPMMVFCFSSKSDNIISKRNVLAVFLAGIIGVFGYYLAGAIISGNFLSPVATLFMEMIQPIASGIIFVVSGVVLDKLKIRDKISFAAK</sequence>
<dbReference type="PANTHER" id="PTHR37815">
    <property type="entry name" value="UPF0397 PROTEIN BC_2624-RELATED"/>
    <property type="match status" value="1"/>
</dbReference>
<gene>
    <name evidence="4" type="ORF">E5347_06770</name>
</gene>
<dbReference type="AlphaFoldDB" id="A0A4S2DRH5"/>
<dbReference type="Gene3D" id="1.10.1760.20">
    <property type="match status" value="1"/>
</dbReference>
<keyword evidence="1 3" id="KW-0812">Transmembrane</keyword>
<dbReference type="OrthoDB" id="411368at2"/>
<feature type="transmembrane region" description="Helical" evidence="3">
    <location>
        <begin position="74"/>
        <end position="93"/>
    </location>
</feature>
<feature type="transmembrane region" description="Helical" evidence="3">
    <location>
        <begin position="137"/>
        <end position="158"/>
    </location>
</feature>
<evidence type="ECO:0000256" key="2">
    <source>
        <dbReference type="ARBA" id="ARBA00022989"/>
    </source>
</evidence>
<protein>
    <submittedName>
        <fullName evidence="4">TIGR04002 family protein</fullName>
    </submittedName>
</protein>
<accession>A0A4S2DRH5</accession>
<dbReference type="GO" id="GO:0016020">
    <property type="term" value="C:membrane"/>
    <property type="evidence" value="ECO:0007669"/>
    <property type="project" value="InterPro"/>
</dbReference>
<name>A0A4S2DRH5_9CLOT</name>
<dbReference type="InterPro" id="IPR023812">
    <property type="entry name" value="CHP04002"/>
</dbReference>
<keyword evidence="3" id="KW-0472">Membrane</keyword>
<evidence type="ECO:0000313" key="4">
    <source>
        <dbReference type="EMBL" id="TGY44512.1"/>
    </source>
</evidence>
<dbReference type="NCBIfam" id="TIGR04002">
    <property type="entry name" value="TIGR04002 family protein"/>
    <property type="match status" value="1"/>
</dbReference>
<dbReference type="RefSeq" id="WP_136005737.1">
    <property type="nucleotide sequence ID" value="NZ_SRYR01000001.1"/>
</dbReference>
<keyword evidence="2 3" id="KW-1133">Transmembrane helix</keyword>